<feature type="domain" description="Methyltransferase type 11" evidence="1">
    <location>
        <begin position="169"/>
        <end position="215"/>
    </location>
</feature>
<dbReference type="PANTHER" id="PTHR43036">
    <property type="entry name" value="OSJNBB0011N17.9 PROTEIN"/>
    <property type="match status" value="1"/>
</dbReference>
<dbReference type="InterPro" id="IPR029063">
    <property type="entry name" value="SAM-dependent_MTases_sf"/>
</dbReference>
<proteinExistence type="predicted"/>
<dbReference type="CDD" id="cd02440">
    <property type="entry name" value="AdoMet_MTases"/>
    <property type="match status" value="1"/>
</dbReference>
<dbReference type="GO" id="GO:0008757">
    <property type="term" value="F:S-adenosylmethionine-dependent methyltransferase activity"/>
    <property type="evidence" value="ECO:0007669"/>
    <property type="project" value="InterPro"/>
</dbReference>
<gene>
    <name evidence="2" type="ORF">AB1Y20_017656</name>
</gene>
<reference evidence="2 3" key="1">
    <citation type="journal article" date="2024" name="Science">
        <title>Giant polyketide synthase enzymes in the biosynthesis of giant marine polyether toxins.</title>
        <authorList>
            <person name="Fallon T.R."/>
            <person name="Shende V.V."/>
            <person name="Wierzbicki I.H."/>
            <person name="Pendleton A.L."/>
            <person name="Watervoot N.F."/>
            <person name="Auber R.P."/>
            <person name="Gonzalez D.J."/>
            <person name="Wisecaver J.H."/>
            <person name="Moore B.S."/>
        </authorList>
    </citation>
    <scope>NUCLEOTIDE SEQUENCE [LARGE SCALE GENOMIC DNA]</scope>
    <source>
        <strain evidence="2 3">12B1</strain>
    </source>
</reference>
<dbReference type="InterPro" id="IPR013216">
    <property type="entry name" value="Methyltransf_11"/>
</dbReference>
<evidence type="ECO:0000259" key="1">
    <source>
        <dbReference type="Pfam" id="PF08241"/>
    </source>
</evidence>
<evidence type="ECO:0000313" key="3">
    <source>
        <dbReference type="Proteomes" id="UP001515480"/>
    </source>
</evidence>
<comment type="caution">
    <text evidence="2">The sequence shown here is derived from an EMBL/GenBank/DDBJ whole genome shotgun (WGS) entry which is preliminary data.</text>
</comment>
<dbReference type="Pfam" id="PF08241">
    <property type="entry name" value="Methyltransf_11"/>
    <property type="match status" value="1"/>
</dbReference>
<dbReference type="Gene3D" id="3.40.50.150">
    <property type="entry name" value="Vaccinia Virus protein VP39"/>
    <property type="match status" value="1"/>
</dbReference>
<dbReference type="AlphaFoldDB" id="A0AB34JLV5"/>
<protein>
    <recommendedName>
        <fullName evidence="1">Methyltransferase type 11 domain-containing protein</fullName>
    </recommendedName>
</protein>
<accession>A0AB34JLV5</accession>
<name>A0AB34JLV5_PRYPA</name>
<organism evidence="2 3">
    <name type="scientific">Prymnesium parvum</name>
    <name type="common">Toxic golden alga</name>
    <dbReference type="NCBI Taxonomy" id="97485"/>
    <lineage>
        <taxon>Eukaryota</taxon>
        <taxon>Haptista</taxon>
        <taxon>Haptophyta</taxon>
        <taxon>Prymnesiophyceae</taxon>
        <taxon>Prymnesiales</taxon>
        <taxon>Prymnesiaceae</taxon>
        <taxon>Prymnesium</taxon>
    </lineage>
</organism>
<keyword evidence="3" id="KW-1185">Reference proteome</keyword>
<dbReference type="PANTHER" id="PTHR43036:SF1">
    <property type="entry name" value="S-ADENOSYL-L-METHIONINE-DEPENDENT METHYLTRANSFERASES SUPERFAMILY PROTEIN"/>
    <property type="match status" value="1"/>
</dbReference>
<dbReference type="Proteomes" id="UP001515480">
    <property type="component" value="Unassembled WGS sequence"/>
</dbReference>
<sequence>MKPSSSRPALRPHRPVPPLRVDWARREVAALLLAVNLLPLSARASREDVHRVLSDVVWDDEPFFSRADFRRLDESDDAGFYATPRLVYHIDDAAVKATTTFYTQLFAEVSRRRNLTALDALDLCSSWVSHYPEESMRPCPLRRVAGLGMNADELRRNTVLSEWTTRDLNLDATLPYAAESFDVVTCTVSIDYLTNPLEVVAETARILRPGGTLAIVFSNRLFFSKAVAIWTGKDDLEHIYTVGAYIHFGGKSLLSDPRAIDLTPSRTSRQKGDPLYAVVATKL</sequence>
<dbReference type="SUPFAM" id="SSF53335">
    <property type="entry name" value="S-adenosyl-L-methionine-dependent methyltransferases"/>
    <property type="match status" value="1"/>
</dbReference>
<evidence type="ECO:0000313" key="2">
    <source>
        <dbReference type="EMBL" id="KAL1522678.1"/>
    </source>
</evidence>
<dbReference type="EMBL" id="JBGBPQ010000006">
    <property type="protein sequence ID" value="KAL1522678.1"/>
    <property type="molecule type" value="Genomic_DNA"/>
</dbReference>